<keyword evidence="6 11" id="KW-0812">Transmembrane</keyword>
<dbReference type="PANTHER" id="PTHR45436:SF5">
    <property type="entry name" value="SENSOR HISTIDINE KINASE TRCS"/>
    <property type="match status" value="1"/>
</dbReference>
<dbReference type="InterPro" id="IPR003660">
    <property type="entry name" value="HAMP_dom"/>
</dbReference>
<keyword evidence="5" id="KW-0808">Transferase</keyword>
<dbReference type="SUPFAM" id="SSF47384">
    <property type="entry name" value="Homodimeric domain of signal transducing histidine kinase"/>
    <property type="match status" value="1"/>
</dbReference>
<dbReference type="SUPFAM" id="SSF55874">
    <property type="entry name" value="ATPase domain of HSP90 chaperone/DNA topoisomerase II/histidine kinase"/>
    <property type="match status" value="1"/>
</dbReference>
<name>A0ABX9PMS9_9GAMM</name>
<evidence type="ECO:0000256" key="1">
    <source>
        <dbReference type="ARBA" id="ARBA00000085"/>
    </source>
</evidence>
<dbReference type="EC" id="2.7.13.3" evidence="3"/>
<evidence type="ECO:0000259" key="12">
    <source>
        <dbReference type="PROSITE" id="PS50109"/>
    </source>
</evidence>
<dbReference type="InterPro" id="IPR004358">
    <property type="entry name" value="Sig_transdc_His_kin-like_C"/>
</dbReference>
<dbReference type="PROSITE" id="PS50885">
    <property type="entry name" value="HAMP"/>
    <property type="match status" value="1"/>
</dbReference>
<evidence type="ECO:0000256" key="4">
    <source>
        <dbReference type="ARBA" id="ARBA00022553"/>
    </source>
</evidence>
<evidence type="ECO:0000256" key="8">
    <source>
        <dbReference type="ARBA" id="ARBA00022989"/>
    </source>
</evidence>
<comment type="subcellular location">
    <subcellularLocation>
        <location evidence="2">Membrane</location>
    </subcellularLocation>
</comment>
<dbReference type="Gene3D" id="6.10.340.10">
    <property type="match status" value="1"/>
</dbReference>
<evidence type="ECO:0000256" key="10">
    <source>
        <dbReference type="ARBA" id="ARBA00023136"/>
    </source>
</evidence>
<dbReference type="GeneID" id="302711597"/>
<dbReference type="InterPro" id="IPR005467">
    <property type="entry name" value="His_kinase_dom"/>
</dbReference>
<dbReference type="CDD" id="cd00082">
    <property type="entry name" value="HisKA"/>
    <property type="match status" value="1"/>
</dbReference>
<feature type="transmembrane region" description="Helical" evidence="11">
    <location>
        <begin position="91"/>
        <end position="113"/>
    </location>
</feature>
<keyword evidence="9" id="KW-0902">Two-component regulatory system</keyword>
<dbReference type="SMART" id="SM00388">
    <property type="entry name" value="HisKA"/>
    <property type="match status" value="1"/>
</dbReference>
<dbReference type="EMBL" id="NSDJ01000002">
    <property type="protein sequence ID" value="RKF66198.1"/>
    <property type="molecule type" value="Genomic_DNA"/>
</dbReference>
<dbReference type="InterPro" id="IPR036890">
    <property type="entry name" value="HATPase_C_sf"/>
</dbReference>
<proteinExistence type="predicted"/>
<evidence type="ECO:0000259" key="13">
    <source>
        <dbReference type="PROSITE" id="PS50885"/>
    </source>
</evidence>
<comment type="catalytic activity">
    <reaction evidence="1">
        <text>ATP + protein L-histidine = ADP + protein N-phospho-L-histidine.</text>
        <dbReference type="EC" id="2.7.13.3"/>
    </reaction>
</comment>
<evidence type="ECO:0000256" key="11">
    <source>
        <dbReference type="SAM" id="Phobius"/>
    </source>
</evidence>
<dbReference type="Pfam" id="PF02518">
    <property type="entry name" value="HATPase_c"/>
    <property type="match status" value="1"/>
</dbReference>
<dbReference type="SMART" id="SM00387">
    <property type="entry name" value="HATPase_c"/>
    <property type="match status" value="1"/>
</dbReference>
<reference evidence="14 15" key="1">
    <citation type="submission" date="2017-08" db="EMBL/GenBank/DDBJ databases">
        <title>Comparative genomics of bacteria isolated from necrotic lesions of AOD affected trees.</title>
        <authorList>
            <person name="Doonan J."/>
            <person name="Denman S."/>
            <person name="Mcdonald J.E."/>
        </authorList>
    </citation>
    <scope>NUCLEOTIDE SEQUENCE [LARGE SCALE GENOMIC DNA]</scope>
    <source>
        <strain evidence="14 15">CIP 105588</strain>
    </source>
</reference>
<evidence type="ECO:0000256" key="9">
    <source>
        <dbReference type="ARBA" id="ARBA00023012"/>
    </source>
</evidence>
<dbReference type="Gene3D" id="1.10.287.130">
    <property type="match status" value="1"/>
</dbReference>
<dbReference type="InterPro" id="IPR003594">
    <property type="entry name" value="HATPase_dom"/>
</dbReference>
<dbReference type="InterPro" id="IPR036097">
    <property type="entry name" value="HisK_dim/P_sf"/>
</dbReference>
<dbReference type="PROSITE" id="PS50109">
    <property type="entry name" value="HIS_KIN"/>
    <property type="match status" value="1"/>
</dbReference>
<keyword evidence="15" id="KW-1185">Reference proteome</keyword>
<evidence type="ECO:0000313" key="15">
    <source>
        <dbReference type="Proteomes" id="UP000284853"/>
    </source>
</evidence>
<dbReference type="RefSeq" id="WP_120162246.1">
    <property type="nucleotide sequence ID" value="NZ_NSDJ01000002.1"/>
</dbReference>
<keyword evidence="8 11" id="KW-1133">Transmembrane helix</keyword>
<keyword evidence="10 11" id="KW-0472">Membrane</keyword>
<protein>
    <recommendedName>
        <fullName evidence="3">histidine kinase</fullName>
        <ecNumber evidence="3">2.7.13.3</ecNumber>
    </recommendedName>
</protein>
<evidence type="ECO:0000256" key="6">
    <source>
        <dbReference type="ARBA" id="ARBA00022692"/>
    </source>
</evidence>
<dbReference type="Pfam" id="PF00512">
    <property type="entry name" value="HisKA"/>
    <property type="match status" value="1"/>
</dbReference>
<evidence type="ECO:0000256" key="5">
    <source>
        <dbReference type="ARBA" id="ARBA00022679"/>
    </source>
</evidence>
<dbReference type="Proteomes" id="UP000284853">
    <property type="component" value="Unassembled WGS sequence"/>
</dbReference>
<evidence type="ECO:0000256" key="3">
    <source>
        <dbReference type="ARBA" id="ARBA00012438"/>
    </source>
</evidence>
<evidence type="ECO:0000313" key="14">
    <source>
        <dbReference type="EMBL" id="RKF66198.1"/>
    </source>
</evidence>
<evidence type="ECO:0000256" key="2">
    <source>
        <dbReference type="ARBA" id="ARBA00004370"/>
    </source>
</evidence>
<keyword evidence="4" id="KW-0597">Phosphoprotein</keyword>
<dbReference type="InterPro" id="IPR003661">
    <property type="entry name" value="HisK_dim/P_dom"/>
</dbReference>
<sequence>MIRLHYQSLWRWICVRILTLAIGSVVVIALCMWLRFVIENLWVLHHMSPAMRQEFEVLRNNPELNLSRFHEIVDLGWGARYSDPSIASADWIMVAILVLVVIPFIAILGLKAARPLSSQFSRLAQVARAVTKGDFNTQAEPVKNAPAELVQFTDDFNAMMLQLSRYERELRASHVAMAHELRSPLTAAVGRLQGMLDGVFPPEPRQLQMVMKQLLHLNRLIDELHLLSLADAGQLNLSKTPLDLTELLRERVAWLKPQSAEAGFDILLTTETPCRYVGDPFRLGQVFTILMENALRYALEGRRLDITVRPENGGYEIAFRDMGPAVDDHFLPVMFERFSRAESSRARHSGGSGLGLSIARAICEAHGGRISAAKNAGGGLTVTVSLPVPENGQ</sequence>
<feature type="transmembrane region" description="Helical" evidence="11">
    <location>
        <begin position="12"/>
        <end position="38"/>
    </location>
</feature>
<dbReference type="InterPro" id="IPR050428">
    <property type="entry name" value="TCS_sensor_his_kinase"/>
</dbReference>
<gene>
    <name evidence="14" type="ORF">CKQ54_22600</name>
</gene>
<comment type="caution">
    <text evidence="14">The sequence shown here is derived from an EMBL/GenBank/DDBJ whole genome shotgun (WGS) entry which is preliminary data.</text>
</comment>
<evidence type="ECO:0000256" key="7">
    <source>
        <dbReference type="ARBA" id="ARBA00022777"/>
    </source>
</evidence>
<dbReference type="GO" id="GO:0016301">
    <property type="term" value="F:kinase activity"/>
    <property type="evidence" value="ECO:0007669"/>
    <property type="project" value="UniProtKB-KW"/>
</dbReference>
<dbReference type="PRINTS" id="PR00344">
    <property type="entry name" value="BCTRLSENSOR"/>
</dbReference>
<dbReference type="Gene3D" id="3.30.565.10">
    <property type="entry name" value="Histidine kinase-like ATPase, C-terminal domain"/>
    <property type="match status" value="1"/>
</dbReference>
<organism evidence="14 15">
    <name type="scientific">Rahnella variigena</name>
    <dbReference type="NCBI Taxonomy" id="574964"/>
    <lineage>
        <taxon>Bacteria</taxon>
        <taxon>Pseudomonadati</taxon>
        <taxon>Pseudomonadota</taxon>
        <taxon>Gammaproteobacteria</taxon>
        <taxon>Enterobacterales</taxon>
        <taxon>Yersiniaceae</taxon>
        <taxon>Rahnella</taxon>
    </lineage>
</organism>
<feature type="domain" description="Histidine kinase" evidence="12">
    <location>
        <begin position="176"/>
        <end position="390"/>
    </location>
</feature>
<keyword evidence="7 14" id="KW-0418">Kinase</keyword>
<feature type="domain" description="HAMP" evidence="13">
    <location>
        <begin position="114"/>
        <end position="168"/>
    </location>
</feature>
<accession>A0ABX9PMS9</accession>
<dbReference type="PANTHER" id="PTHR45436">
    <property type="entry name" value="SENSOR HISTIDINE KINASE YKOH"/>
    <property type="match status" value="1"/>
</dbReference>